<keyword evidence="4 5" id="KW-0274">FAD</keyword>
<dbReference type="Gene3D" id="2.40.110.20">
    <property type="match status" value="1"/>
</dbReference>
<dbReference type="InterPro" id="IPR009100">
    <property type="entry name" value="AcylCoA_DH/oxidase_NM_dom_sf"/>
</dbReference>
<dbReference type="InterPro" id="IPR006091">
    <property type="entry name" value="Acyl-CoA_Oxase/DH_mid-dom"/>
</dbReference>
<name>A0A3P4AUL5_THETH</name>
<dbReference type="AlphaFoldDB" id="A0A3P4AUL5"/>
<dbReference type="InterPro" id="IPR006089">
    <property type="entry name" value="Acyl-CoA_DH_CS"/>
</dbReference>
<evidence type="ECO:0000256" key="1">
    <source>
        <dbReference type="ARBA" id="ARBA00001974"/>
    </source>
</evidence>
<evidence type="ECO:0000259" key="7">
    <source>
        <dbReference type="Pfam" id="PF02770"/>
    </source>
</evidence>
<evidence type="ECO:0000259" key="6">
    <source>
        <dbReference type="Pfam" id="PF00441"/>
    </source>
</evidence>
<feature type="domain" description="Acyl-CoA dehydrogenase/oxidase C-terminal" evidence="6">
    <location>
        <begin position="272"/>
        <end position="430"/>
    </location>
</feature>
<dbReference type="RefSeq" id="WP_124105689.1">
    <property type="nucleotide sequence ID" value="NZ_LR027520.1"/>
</dbReference>
<protein>
    <submittedName>
        <fullName evidence="9">3-methylmercaptopropionyl-CoA dehydrogenase</fullName>
    </submittedName>
</protein>
<evidence type="ECO:0000256" key="4">
    <source>
        <dbReference type="ARBA" id="ARBA00022827"/>
    </source>
</evidence>
<keyword evidence="9" id="KW-0614">Plasmid</keyword>
<dbReference type="EMBL" id="LR027520">
    <property type="protein sequence ID" value="VCU54812.1"/>
    <property type="molecule type" value="Genomic_DNA"/>
</dbReference>
<dbReference type="GO" id="GO:0003995">
    <property type="term" value="F:acyl-CoA dehydrogenase activity"/>
    <property type="evidence" value="ECO:0007669"/>
    <property type="project" value="InterPro"/>
</dbReference>
<geneLocation type="plasmid" evidence="9 10">
    <name>4</name>
</geneLocation>
<reference evidence="9 10" key="1">
    <citation type="submission" date="2018-10" db="EMBL/GenBank/DDBJ databases">
        <authorList>
            <person name="Peiro R."/>
            <person name="Begona"/>
            <person name="Cbmso G."/>
            <person name="Lopez M."/>
            <person name="Gonzalez S."/>
            <person name="Sacristan E."/>
            <person name="Castillo E."/>
        </authorList>
    </citation>
    <scope>NUCLEOTIDE SEQUENCE [LARGE SCALE GENOMIC DNA]</scope>
    <source>
        <strain evidence="9">TTHNAR1</strain>
        <plasmid evidence="10">4</plasmid>
    </source>
</reference>
<proteinExistence type="inferred from homology"/>
<dbReference type="PANTHER" id="PTHR42707">
    <property type="entry name" value="ACYL-COA DEHYDROGENASE"/>
    <property type="match status" value="1"/>
</dbReference>
<dbReference type="InterPro" id="IPR041504">
    <property type="entry name" value="AidB_N"/>
</dbReference>
<sequence>MPLHQEEAVEWISYAYGKNHYEADPELRDLLRHFWPGAGEREAELLAWGAYMGREVYEAAYHIDQDAGPELVMHDLDGNRVDRVRLSPVQREVLKRLRPIVRPPYEGGSWHHHFALGYLLADGGLYCILTITHQVAYPIHKYAPGLASWKERVLYGEAFGATWMTEIQGGSDLGANRTVARREGEVWRLYGGDKYFASGAGLADVALVTARPEGAPPGPKGLALFLLPRLDREGRLNYRVRRLKRKSGTRAVPSGEVELEGSEAYLIGRAEEGIYYTLETLTVSRLANAIAAMGISAKALLETRERVRRRQSFGRFLADHPLVRYDLLDLAVRQAGGLALALAAVEAFDRAWHERPPYGEAYHLARFLSHLAKNRTAEHSAEITRLAMELFGGLGFLEEYAVARWHRESLITPIWEGPSNIQALDLLEAMQKKGAHKPFLAWLEARLKGRGEEAEGALAAARRTLDRLAALEPEAAQFSAKTALRRLADAAAVAGLLEASATAGPRYRELAGLYARRFLLGEDYPPEALGARALYLPEGGA</sequence>
<dbReference type="Pfam" id="PF18158">
    <property type="entry name" value="AidB_N"/>
    <property type="match status" value="1"/>
</dbReference>
<dbReference type="InterPro" id="IPR052904">
    <property type="entry name" value="Acyl-CoA_dehydrogenase-like"/>
</dbReference>
<organism evidence="9 10">
    <name type="scientific">Thermus thermophilus</name>
    <dbReference type="NCBI Taxonomy" id="274"/>
    <lineage>
        <taxon>Bacteria</taxon>
        <taxon>Thermotogati</taxon>
        <taxon>Deinococcota</taxon>
        <taxon>Deinococci</taxon>
        <taxon>Thermales</taxon>
        <taxon>Thermaceae</taxon>
        <taxon>Thermus</taxon>
    </lineage>
</organism>
<dbReference type="Gene3D" id="1.20.140.10">
    <property type="entry name" value="Butyryl-CoA Dehydrogenase, subunit A, domain 3"/>
    <property type="match status" value="1"/>
</dbReference>
<gene>
    <name evidence="9" type="primary">dmdC</name>
    <name evidence="9" type="ORF">TTHNP4_00220</name>
</gene>
<dbReference type="Pfam" id="PF02770">
    <property type="entry name" value="Acyl-CoA_dh_M"/>
    <property type="match status" value="1"/>
</dbReference>
<comment type="similarity">
    <text evidence="2 5">Belongs to the acyl-CoA dehydrogenase family.</text>
</comment>
<dbReference type="InterPro" id="IPR036250">
    <property type="entry name" value="AcylCo_DH-like_C"/>
</dbReference>
<dbReference type="PROSITE" id="PS00073">
    <property type="entry name" value="ACYL_COA_DH_2"/>
    <property type="match status" value="1"/>
</dbReference>
<dbReference type="Proteomes" id="UP000279841">
    <property type="component" value="Plasmid 4"/>
</dbReference>
<dbReference type="PANTHER" id="PTHR42707:SF2">
    <property type="entry name" value="ACD11 DEHYDROGENASE"/>
    <property type="match status" value="1"/>
</dbReference>
<evidence type="ECO:0000256" key="5">
    <source>
        <dbReference type="RuleBase" id="RU362125"/>
    </source>
</evidence>
<keyword evidence="5" id="KW-0560">Oxidoreductase</keyword>
<accession>A0A3P4AUL5</accession>
<dbReference type="SUPFAM" id="SSF56645">
    <property type="entry name" value="Acyl-CoA dehydrogenase NM domain-like"/>
    <property type="match status" value="1"/>
</dbReference>
<evidence type="ECO:0000313" key="10">
    <source>
        <dbReference type="Proteomes" id="UP000279841"/>
    </source>
</evidence>
<evidence type="ECO:0000313" key="9">
    <source>
        <dbReference type="EMBL" id="VCU54812.1"/>
    </source>
</evidence>
<dbReference type="Pfam" id="PF00441">
    <property type="entry name" value="Acyl-CoA_dh_1"/>
    <property type="match status" value="1"/>
</dbReference>
<evidence type="ECO:0000259" key="8">
    <source>
        <dbReference type="Pfam" id="PF18158"/>
    </source>
</evidence>
<dbReference type="InterPro" id="IPR009075">
    <property type="entry name" value="AcylCo_DH/oxidase_C"/>
</dbReference>
<evidence type="ECO:0000256" key="3">
    <source>
        <dbReference type="ARBA" id="ARBA00022630"/>
    </source>
</evidence>
<feature type="domain" description="Adaptive response protein AidB N-terminal" evidence="8">
    <location>
        <begin position="17"/>
        <end position="153"/>
    </location>
</feature>
<dbReference type="SUPFAM" id="SSF47203">
    <property type="entry name" value="Acyl-CoA dehydrogenase C-terminal domain-like"/>
    <property type="match status" value="1"/>
</dbReference>
<evidence type="ECO:0000256" key="2">
    <source>
        <dbReference type="ARBA" id="ARBA00009347"/>
    </source>
</evidence>
<feature type="domain" description="Acyl-CoA oxidase/dehydrogenase middle" evidence="7">
    <location>
        <begin position="161"/>
        <end position="260"/>
    </location>
</feature>
<keyword evidence="3 5" id="KW-0285">Flavoprotein</keyword>
<comment type="cofactor">
    <cofactor evidence="1 5">
        <name>FAD</name>
        <dbReference type="ChEBI" id="CHEBI:57692"/>
    </cofactor>
</comment>